<gene>
    <name evidence="1" type="ORF">PENANT_c196G09201</name>
</gene>
<proteinExistence type="predicted"/>
<dbReference type="EMBL" id="MDYN01000196">
    <property type="protein sequence ID" value="OQD73771.1"/>
    <property type="molecule type" value="Genomic_DNA"/>
</dbReference>
<accession>A0A1V6P9V4</accession>
<comment type="caution">
    <text evidence="1">The sequence shown here is derived from an EMBL/GenBank/DDBJ whole genome shotgun (WGS) entry which is preliminary data.</text>
</comment>
<name>A0A1V6P9V4_9EURO</name>
<keyword evidence="2" id="KW-1185">Reference proteome</keyword>
<evidence type="ECO:0000313" key="1">
    <source>
        <dbReference type="EMBL" id="OQD73771.1"/>
    </source>
</evidence>
<reference evidence="2" key="1">
    <citation type="journal article" date="2017" name="Nat. Microbiol.">
        <title>Global analysis of biosynthetic gene clusters reveals vast potential of secondary metabolite production in Penicillium species.</title>
        <authorList>
            <person name="Nielsen J.C."/>
            <person name="Grijseels S."/>
            <person name="Prigent S."/>
            <person name="Ji B."/>
            <person name="Dainat J."/>
            <person name="Nielsen K.F."/>
            <person name="Frisvad J.C."/>
            <person name="Workman M."/>
            <person name="Nielsen J."/>
        </authorList>
    </citation>
    <scope>NUCLEOTIDE SEQUENCE [LARGE SCALE GENOMIC DNA]</scope>
    <source>
        <strain evidence="2">IBT 31811</strain>
    </source>
</reference>
<sequence>MTSPALDELSSGSQTARYPLTGDGYGLEGDLQSSMDDLGFAVYNINTPVTGSPQYKSNSFPSYSDITIVSLVRFELSRRAVWGNTSSLALDLAVSVPKDVLLAAYMGLNWAATSEDDTVLFLGSNIDHQAPVSPNEHPAAKPPQYTIPFDDLFYTVFRFLMLDQDYSHNSWYLCLPPTARSRALSPLLGLSELGFSFMVAAWVYNDPFPDSITTTLCFALHNRVGSCASSDCGLRSCPGLLVAVSGGNDGRLNISGPQLFVFFFELLSIRMFGNTRLPQTPNVGHQTCSPKRKLGIFFFNLLQDVKYGSEGLYSQCLLLYVVVLGLAGQRGSVCPYLILTGSGVAVPEIRGSSIELGCVDCGASPCVSVILGVLLGLSMADSGFSVMGPVFLYTVTLLTPL</sequence>
<dbReference type="AlphaFoldDB" id="A0A1V6P9V4"/>
<protein>
    <submittedName>
        <fullName evidence="1">Uncharacterized protein</fullName>
    </submittedName>
</protein>
<dbReference type="Proteomes" id="UP000191672">
    <property type="component" value="Unassembled WGS sequence"/>
</dbReference>
<organism evidence="1 2">
    <name type="scientific">Penicillium antarcticum</name>
    <dbReference type="NCBI Taxonomy" id="416450"/>
    <lineage>
        <taxon>Eukaryota</taxon>
        <taxon>Fungi</taxon>
        <taxon>Dikarya</taxon>
        <taxon>Ascomycota</taxon>
        <taxon>Pezizomycotina</taxon>
        <taxon>Eurotiomycetes</taxon>
        <taxon>Eurotiomycetidae</taxon>
        <taxon>Eurotiales</taxon>
        <taxon>Aspergillaceae</taxon>
        <taxon>Penicillium</taxon>
    </lineage>
</organism>
<evidence type="ECO:0000313" key="2">
    <source>
        <dbReference type="Proteomes" id="UP000191672"/>
    </source>
</evidence>